<protein>
    <submittedName>
        <fullName evidence="2">Uncharacterized protein</fullName>
    </submittedName>
</protein>
<feature type="region of interest" description="Disordered" evidence="1">
    <location>
        <begin position="1"/>
        <end position="27"/>
    </location>
</feature>
<dbReference type="AlphaFoldDB" id="A0A2H1JTR3"/>
<evidence type="ECO:0000313" key="2">
    <source>
        <dbReference type="EMBL" id="SMX90714.1"/>
    </source>
</evidence>
<dbReference type="EMBL" id="FXYX01000017">
    <property type="protein sequence ID" value="SMX90714.1"/>
    <property type="molecule type" value="Genomic_DNA"/>
</dbReference>
<name>A0A2H1JTR3_9MICO</name>
<evidence type="ECO:0000256" key="1">
    <source>
        <dbReference type="SAM" id="MobiDB-lite"/>
    </source>
</evidence>
<organism evidence="2 3">
    <name type="scientific">Brevibacterium iodinum ATCC 49514</name>
    <dbReference type="NCBI Taxonomy" id="1255616"/>
    <lineage>
        <taxon>Bacteria</taxon>
        <taxon>Bacillati</taxon>
        <taxon>Actinomycetota</taxon>
        <taxon>Actinomycetes</taxon>
        <taxon>Micrococcales</taxon>
        <taxon>Brevibacteriaceae</taxon>
        <taxon>Brevibacterium</taxon>
    </lineage>
</organism>
<evidence type="ECO:0000313" key="3">
    <source>
        <dbReference type="Proteomes" id="UP000234382"/>
    </source>
</evidence>
<accession>A0A2H1JTR3</accession>
<gene>
    <name evidence="2" type="ORF">BI49514_02331</name>
</gene>
<sequence length="357" mass="40087">MAIPRTENTFKLPDLDENKTPEKPKSIRLGTPRGRVTASNARLLAFAGMFPGVDSESLSVLNRSQPSRISAGGELMTVRGTEQYLRKLYNLDALEKFRDAVSGVTSYGLSKLGIAYAHEFDYDMTHAASLDGISIERLKHYRMIARVAAQFASPAGFFKGSLGVEPVGLDQLISEHEMRAAFTPVQRQLVENKKQGKSNDYGKLRLELLKRALTDAQDGRIEWSNLLEAHPVLYTIGYPRRENSKLKYVHQPDLVINLDKDRKQKSQNILVEVELNKKSWDQYDSILATLKSELDKPYVYARAVYFTIGSGVETLLRKVDAAGDYKLFSSGKLTVLPICNRDGDPLRPANRVRVQTH</sequence>
<keyword evidence="3" id="KW-1185">Reference proteome</keyword>
<reference evidence="3" key="1">
    <citation type="submission" date="2017-03" db="EMBL/GenBank/DDBJ databases">
        <authorList>
            <person name="Monnet C."/>
        </authorList>
    </citation>
    <scope>NUCLEOTIDE SEQUENCE [LARGE SCALE GENOMIC DNA]</scope>
    <source>
        <strain evidence="3">ATCC 49514</strain>
    </source>
</reference>
<proteinExistence type="predicted"/>
<dbReference type="Proteomes" id="UP000234382">
    <property type="component" value="Unassembled WGS sequence"/>
</dbReference>
<dbReference type="RefSeq" id="WP_101546701.1">
    <property type="nucleotide sequence ID" value="NZ_FXYX01000017.1"/>
</dbReference>
<feature type="compositionally biased region" description="Basic and acidic residues" evidence="1">
    <location>
        <begin position="13"/>
        <end position="25"/>
    </location>
</feature>